<protein>
    <submittedName>
        <fullName evidence="5">Protein kinase C</fullName>
    </submittedName>
</protein>
<evidence type="ECO:0000259" key="4">
    <source>
        <dbReference type="PROSITE" id="PS50081"/>
    </source>
</evidence>
<dbReference type="GO" id="GO:0008270">
    <property type="term" value="F:zinc ion binding"/>
    <property type="evidence" value="ECO:0007669"/>
    <property type="project" value="UniProtKB-KW"/>
</dbReference>
<dbReference type="InterPro" id="IPR046349">
    <property type="entry name" value="C1-like_sf"/>
</dbReference>
<dbReference type="SMART" id="SM00109">
    <property type="entry name" value="C1"/>
    <property type="match status" value="2"/>
</dbReference>
<dbReference type="InParanoid" id="A0A2R5GDV9"/>
<dbReference type="GO" id="GO:0007200">
    <property type="term" value="P:phospholipase C-activating G protein-coupled receptor signaling pathway"/>
    <property type="evidence" value="ECO:0007669"/>
    <property type="project" value="TreeGrafter"/>
</dbReference>
<keyword evidence="5" id="KW-0808">Transferase</keyword>
<dbReference type="Pfam" id="PF06911">
    <property type="entry name" value="Senescence"/>
    <property type="match status" value="1"/>
</dbReference>
<evidence type="ECO:0000256" key="2">
    <source>
        <dbReference type="ARBA" id="ARBA00022833"/>
    </source>
</evidence>
<dbReference type="OrthoDB" id="204852at2759"/>
<feature type="region of interest" description="Disordered" evidence="3">
    <location>
        <begin position="1"/>
        <end position="28"/>
    </location>
</feature>
<accession>A0A2R5GDV9</accession>
<dbReference type="PANTHER" id="PTHR22968">
    <property type="entry name" value="PROTEIN KINASE C, MU"/>
    <property type="match status" value="1"/>
</dbReference>
<dbReference type="GO" id="GO:0004674">
    <property type="term" value="F:protein serine/threonine kinase activity"/>
    <property type="evidence" value="ECO:0007669"/>
    <property type="project" value="UniProtKB-KW"/>
</dbReference>
<dbReference type="Gene3D" id="3.30.60.20">
    <property type="match status" value="2"/>
</dbReference>
<dbReference type="Pfam" id="PF00130">
    <property type="entry name" value="C1_1"/>
    <property type="match status" value="2"/>
</dbReference>
<feature type="domain" description="Phorbol-ester/DAG-type" evidence="4">
    <location>
        <begin position="51"/>
        <end position="103"/>
    </location>
</feature>
<evidence type="ECO:0000313" key="5">
    <source>
        <dbReference type="EMBL" id="GBG25974.1"/>
    </source>
</evidence>
<dbReference type="GO" id="GO:0016020">
    <property type="term" value="C:membrane"/>
    <property type="evidence" value="ECO:0007669"/>
    <property type="project" value="UniProtKB-SubCell"/>
</dbReference>
<dbReference type="GO" id="GO:0035556">
    <property type="term" value="P:intracellular signal transduction"/>
    <property type="evidence" value="ECO:0007669"/>
    <property type="project" value="TreeGrafter"/>
</dbReference>
<dbReference type="InterPro" id="IPR009686">
    <property type="entry name" value="Senescence/spartin_C"/>
</dbReference>
<keyword evidence="6" id="KW-1185">Reference proteome</keyword>
<dbReference type="Proteomes" id="UP000241890">
    <property type="component" value="Unassembled WGS sequence"/>
</dbReference>
<comment type="caution">
    <text evidence="5">The sequence shown here is derived from an EMBL/GenBank/DDBJ whole genome shotgun (WGS) entry which is preliminary data.</text>
</comment>
<dbReference type="AlphaFoldDB" id="A0A2R5GDV9"/>
<dbReference type="PANTHER" id="PTHR22968:SF24">
    <property type="entry name" value="SERINE_THREONINE-PROTEIN KINASE"/>
    <property type="match status" value="1"/>
</dbReference>
<gene>
    <name evidence="5" type="ORF">FCC1311_021942</name>
</gene>
<dbReference type="GO" id="GO:0005829">
    <property type="term" value="C:cytosol"/>
    <property type="evidence" value="ECO:0007669"/>
    <property type="project" value="TreeGrafter"/>
</dbReference>
<dbReference type="EMBL" id="BEYU01000017">
    <property type="protein sequence ID" value="GBG25974.1"/>
    <property type="molecule type" value="Genomic_DNA"/>
</dbReference>
<name>A0A2R5GDV9_9STRA</name>
<proteinExistence type="predicted"/>
<evidence type="ECO:0000256" key="1">
    <source>
        <dbReference type="ARBA" id="ARBA00022723"/>
    </source>
</evidence>
<dbReference type="SUPFAM" id="SSF57889">
    <property type="entry name" value="Cysteine-rich domain"/>
    <property type="match status" value="2"/>
</dbReference>
<dbReference type="CDD" id="cd00029">
    <property type="entry name" value="C1"/>
    <property type="match status" value="1"/>
</dbReference>
<evidence type="ECO:0000256" key="3">
    <source>
        <dbReference type="SAM" id="MobiDB-lite"/>
    </source>
</evidence>
<feature type="domain" description="Phorbol-ester/DAG-type" evidence="4">
    <location>
        <begin position="132"/>
        <end position="167"/>
    </location>
</feature>
<organism evidence="5 6">
    <name type="scientific">Hondaea fermentalgiana</name>
    <dbReference type="NCBI Taxonomy" id="2315210"/>
    <lineage>
        <taxon>Eukaryota</taxon>
        <taxon>Sar</taxon>
        <taxon>Stramenopiles</taxon>
        <taxon>Bigyra</taxon>
        <taxon>Labyrinthulomycetes</taxon>
        <taxon>Thraustochytrida</taxon>
        <taxon>Thraustochytriidae</taxon>
        <taxon>Hondaea</taxon>
    </lineage>
</organism>
<dbReference type="PROSITE" id="PS00479">
    <property type="entry name" value="ZF_DAG_PE_1"/>
    <property type="match status" value="1"/>
</dbReference>
<keyword evidence="2" id="KW-0862">Zinc</keyword>
<dbReference type="PROSITE" id="PS50081">
    <property type="entry name" value="ZF_DAG_PE_2"/>
    <property type="match status" value="2"/>
</dbReference>
<evidence type="ECO:0000313" key="6">
    <source>
        <dbReference type="Proteomes" id="UP000241890"/>
    </source>
</evidence>
<keyword evidence="5" id="KW-0418">Kinase</keyword>
<dbReference type="InterPro" id="IPR002219">
    <property type="entry name" value="PKC_DAG/PE"/>
</dbReference>
<reference evidence="5 6" key="1">
    <citation type="submission" date="2017-12" db="EMBL/GenBank/DDBJ databases">
        <title>Sequencing, de novo assembly and annotation of complete genome of a new Thraustochytrid species, strain FCC1311.</title>
        <authorList>
            <person name="Sedici K."/>
            <person name="Godart F."/>
            <person name="Aiese Cigliano R."/>
            <person name="Sanseverino W."/>
            <person name="Barakat M."/>
            <person name="Ortet P."/>
            <person name="Marechal E."/>
            <person name="Cagnac O."/>
            <person name="Amato A."/>
        </authorList>
    </citation>
    <scope>NUCLEOTIDE SEQUENCE [LARGE SCALE GENOMIC DNA]</scope>
</reference>
<keyword evidence="1" id="KW-0479">Metal-binding</keyword>
<sequence length="412" mass="43508">MPEEVSPMQTAITPPATPRTRGKSAQGSFVSSPELLLLGDDGDGEPASLLAHDLDVKTFTKPTKCAACGKLLLGVRKQGLACAKCGLATHRKCAAMLEAKSPCQPGVAGDLSGPKRNVRESPVQTWMLGPQDHALVVKTFSKPTTCKVCNELLLGLFKQGLECRACNQLGALDSTIEGAFAEANAKMQTRLEAIEREGVATSIANGLRAQTKRTATSIESLSQRTHSEKTNESVPLIVDPATLEAAEFMGNGALKVGNASARALGMVRDRVGEGMSQLSKTELARAFAEETDPDMRRALADVIAGLSLITNQVWDSVSEIGSAAGRSIVTAATDNYGPDAGRLAQASTNIVGGGYNTIMAGGGLISGSHIIQAPFRTADRWALREPVVFDGNMYQAVFDMLAIKKRSVRAIL</sequence>